<protein>
    <recommendedName>
        <fullName evidence="2">RNase H type-1 domain-containing protein</fullName>
    </recommendedName>
</protein>
<reference evidence="1" key="1">
    <citation type="submission" date="2014-12" db="EMBL/GenBank/DDBJ databases">
        <title>Insight into the proteome of Arion vulgaris.</title>
        <authorList>
            <person name="Aradska J."/>
            <person name="Bulat T."/>
            <person name="Smidak R."/>
            <person name="Sarate P."/>
            <person name="Gangsoo J."/>
            <person name="Sialana F."/>
            <person name="Bilban M."/>
            <person name="Lubec G."/>
        </authorList>
    </citation>
    <scope>NUCLEOTIDE SEQUENCE</scope>
    <source>
        <tissue evidence="1">Skin</tissue>
    </source>
</reference>
<organism evidence="1">
    <name type="scientific">Arion vulgaris</name>
    <dbReference type="NCBI Taxonomy" id="1028688"/>
    <lineage>
        <taxon>Eukaryota</taxon>
        <taxon>Metazoa</taxon>
        <taxon>Spiralia</taxon>
        <taxon>Lophotrochozoa</taxon>
        <taxon>Mollusca</taxon>
        <taxon>Gastropoda</taxon>
        <taxon>Heterobranchia</taxon>
        <taxon>Euthyneura</taxon>
        <taxon>Panpulmonata</taxon>
        <taxon>Eupulmonata</taxon>
        <taxon>Stylommatophora</taxon>
        <taxon>Helicina</taxon>
        <taxon>Arionoidea</taxon>
        <taxon>Arionidae</taxon>
        <taxon>Arion</taxon>
    </lineage>
</organism>
<proteinExistence type="predicted"/>
<dbReference type="AlphaFoldDB" id="A0A0B7BQP3"/>
<dbReference type="InterPro" id="IPR036397">
    <property type="entry name" value="RNaseH_sf"/>
</dbReference>
<dbReference type="Gene3D" id="3.30.420.10">
    <property type="entry name" value="Ribonuclease H-like superfamily/Ribonuclease H"/>
    <property type="match status" value="1"/>
</dbReference>
<dbReference type="InterPro" id="IPR012337">
    <property type="entry name" value="RNaseH-like_sf"/>
</dbReference>
<name>A0A0B7BQP3_9EUPU</name>
<evidence type="ECO:0008006" key="2">
    <source>
        <dbReference type="Google" id="ProtNLM"/>
    </source>
</evidence>
<sequence length="312" mass="35443">MQAFSNFRGISHFKYIISISGISSYLMIFLQKLEKNNWINTSLTTNPEHSCFSLPIQILLKTMKSTPIVEMERVGGIQALRERRDTKVMTQAEKFLSMPSHPMENRFQNLALGRLKRSSFIHQAKRLNRQTSDLPKVGIPLKSVPEQTPWREETEPEVCIQTEVKGILDKDEQNSIQRKTVTLSLLDEEYPHDLWVRVYTDGSAENAVKNGGAGVYIEYPNNARDAIKVPTGKFCHNYDAEIQAIKVATEKLLNTRRSTTCCIFDRCKISTPVQKIASSYRPYCLNCPSSAGSTCSGYLLTVEHQEMKQQAD</sequence>
<accession>A0A0B7BQP3</accession>
<evidence type="ECO:0000313" key="1">
    <source>
        <dbReference type="EMBL" id="CEK95599.1"/>
    </source>
</evidence>
<gene>
    <name evidence="1" type="primary">ORF208001</name>
</gene>
<dbReference type="GO" id="GO:0003676">
    <property type="term" value="F:nucleic acid binding"/>
    <property type="evidence" value="ECO:0007669"/>
    <property type="project" value="InterPro"/>
</dbReference>
<dbReference type="SUPFAM" id="SSF53098">
    <property type="entry name" value="Ribonuclease H-like"/>
    <property type="match status" value="1"/>
</dbReference>
<dbReference type="EMBL" id="HACG01048734">
    <property type="protein sequence ID" value="CEK95599.1"/>
    <property type="molecule type" value="Transcribed_RNA"/>
</dbReference>